<evidence type="ECO:0000313" key="2">
    <source>
        <dbReference type="Proteomes" id="UP000663881"/>
    </source>
</evidence>
<dbReference type="AlphaFoldDB" id="A0A818JI77"/>
<organism evidence="1 2">
    <name type="scientific">Adineta steineri</name>
    <dbReference type="NCBI Taxonomy" id="433720"/>
    <lineage>
        <taxon>Eukaryota</taxon>
        <taxon>Metazoa</taxon>
        <taxon>Spiralia</taxon>
        <taxon>Gnathifera</taxon>
        <taxon>Rotifera</taxon>
        <taxon>Eurotatoria</taxon>
        <taxon>Bdelloidea</taxon>
        <taxon>Adinetida</taxon>
        <taxon>Adinetidae</taxon>
        <taxon>Adineta</taxon>
    </lineage>
</organism>
<sequence length="172" mass="20327">MENEYNNLYYRFYIPHDLSIDTVGNLRVNDVAMREVFIPGSDPTHFWKPTDVADGYYNSRIIKLYSKGNFLEEYSIIVCFVMEKQMKTVYAFTYYANKHCLYAVSGKNEKNRAVDFTFDDHSESFGHLIATSESNEFNEKILWSCLELLFKQIEENFPSQQQQYDNNILQVK</sequence>
<dbReference type="EMBL" id="CAJOAY010000108">
    <property type="protein sequence ID" value="CAF3540626.1"/>
    <property type="molecule type" value="Genomic_DNA"/>
</dbReference>
<evidence type="ECO:0000313" key="1">
    <source>
        <dbReference type="EMBL" id="CAF3540626.1"/>
    </source>
</evidence>
<name>A0A818JI77_9BILA</name>
<gene>
    <name evidence="1" type="ORF">OKA104_LOCUS3579</name>
</gene>
<dbReference type="Gene3D" id="2.120.10.30">
    <property type="entry name" value="TolB, C-terminal domain"/>
    <property type="match status" value="1"/>
</dbReference>
<comment type="caution">
    <text evidence="1">The sequence shown here is derived from an EMBL/GenBank/DDBJ whole genome shotgun (WGS) entry which is preliminary data.</text>
</comment>
<accession>A0A818JI77</accession>
<dbReference type="InterPro" id="IPR011042">
    <property type="entry name" value="6-blade_b-propeller_TolB-like"/>
</dbReference>
<dbReference type="Proteomes" id="UP000663881">
    <property type="component" value="Unassembled WGS sequence"/>
</dbReference>
<proteinExistence type="predicted"/>
<protein>
    <submittedName>
        <fullName evidence="1">Uncharacterized protein</fullName>
    </submittedName>
</protein>
<reference evidence="1" key="1">
    <citation type="submission" date="2021-02" db="EMBL/GenBank/DDBJ databases">
        <authorList>
            <person name="Nowell W R."/>
        </authorList>
    </citation>
    <scope>NUCLEOTIDE SEQUENCE</scope>
</reference>